<proteinExistence type="inferred from homology"/>
<dbReference type="GO" id="GO:0006508">
    <property type="term" value="P:proteolysis"/>
    <property type="evidence" value="ECO:0007669"/>
    <property type="project" value="InterPro"/>
</dbReference>
<keyword evidence="6" id="KW-1185">Reference proteome</keyword>
<dbReference type="AlphaFoldDB" id="A0A9P6CIQ5"/>
<dbReference type="InterPro" id="IPR050266">
    <property type="entry name" value="AB_hydrolase_sf"/>
</dbReference>
<dbReference type="InterPro" id="IPR002410">
    <property type="entry name" value="Peptidase_S33"/>
</dbReference>
<dbReference type="PANTHER" id="PTHR43798:SF33">
    <property type="entry name" value="HYDROLASE, PUTATIVE (AFU_ORTHOLOGUE AFUA_2G14860)-RELATED"/>
    <property type="match status" value="1"/>
</dbReference>
<comment type="caution">
    <text evidence="5">The sequence shown here is derived from an EMBL/GenBank/DDBJ whole genome shotgun (WGS) entry which is preliminary data.</text>
</comment>
<dbReference type="Gene3D" id="3.40.50.1820">
    <property type="entry name" value="alpha/beta hydrolase"/>
    <property type="match status" value="1"/>
</dbReference>
<evidence type="ECO:0000313" key="5">
    <source>
        <dbReference type="EMBL" id="KAF9467901.1"/>
    </source>
</evidence>
<keyword evidence="3" id="KW-0732">Signal</keyword>
<dbReference type="PANTHER" id="PTHR43798">
    <property type="entry name" value="MONOACYLGLYCEROL LIPASE"/>
    <property type="match status" value="1"/>
</dbReference>
<evidence type="ECO:0000256" key="3">
    <source>
        <dbReference type="SAM" id="SignalP"/>
    </source>
</evidence>
<dbReference type="PIRSF" id="PIRSF005539">
    <property type="entry name" value="Pept_S33_TRI_F1"/>
    <property type="match status" value="1"/>
</dbReference>
<dbReference type="Proteomes" id="UP000807353">
    <property type="component" value="Unassembled WGS sequence"/>
</dbReference>
<feature type="signal peptide" evidence="3">
    <location>
        <begin position="1"/>
        <end position="23"/>
    </location>
</feature>
<dbReference type="SUPFAM" id="SSF53474">
    <property type="entry name" value="alpha/beta-Hydrolases"/>
    <property type="match status" value="1"/>
</dbReference>
<evidence type="ECO:0000313" key="6">
    <source>
        <dbReference type="Proteomes" id="UP000807353"/>
    </source>
</evidence>
<dbReference type="OrthoDB" id="190201at2759"/>
<feature type="domain" description="AB hydrolase-1" evidence="4">
    <location>
        <begin position="58"/>
        <end position="304"/>
    </location>
</feature>
<feature type="chain" id="PRO_5040310462" evidence="3">
    <location>
        <begin position="24"/>
        <end position="320"/>
    </location>
</feature>
<comment type="similarity">
    <text evidence="1">Belongs to the peptidase S33 family.</text>
</comment>
<accession>A0A9P6CIQ5</accession>
<dbReference type="InterPro" id="IPR000073">
    <property type="entry name" value="AB_hydrolase_1"/>
</dbReference>
<gene>
    <name evidence="5" type="ORF">BDZ94DRAFT_1155138</name>
</gene>
<keyword evidence="2" id="KW-0378">Hydrolase</keyword>
<dbReference type="PRINTS" id="PR00793">
    <property type="entry name" value="PROAMNOPTASE"/>
</dbReference>
<evidence type="ECO:0000256" key="2">
    <source>
        <dbReference type="ARBA" id="ARBA00022801"/>
    </source>
</evidence>
<dbReference type="Pfam" id="PF00561">
    <property type="entry name" value="Abhydrolase_1"/>
    <property type="match status" value="1"/>
</dbReference>
<name>A0A9P6CIQ5_9AGAR</name>
<sequence length="320" mass="35906">MGILSSLLNAIPFMSSFSASTLASDVHSTEGLIPFVVNGETYHTWYKQFGQLNTNKNPPLIVAHGGPGLSHDYLLPISDLAQAGDRAVIMYDQLGSSRSTHLQDKPGSFWTIDLFIDELENLIRHFNIQQDFDLLGHSWGGMLGMEYEVRRHPTGMRHLIVTNSLASMGLWNEANAKLASTFPKDIQEALGKGFADPEKYHAALTEFYAVHGCTVKPNPKEFDYSLGQVFGDHRDTSVPNAMFGGEIKEWDIRERLGDIQVPTLIINGRADISMDFVVKPLAEGIKNAKWITFEKSSHTPMWEEREKYMQVIEDFLISQS</sequence>
<dbReference type="GO" id="GO:0016020">
    <property type="term" value="C:membrane"/>
    <property type="evidence" value="ECO:0007669"/>
    <property type="project" value="TreeGrafter"/>
</dbReference>
<dbReference type="InterPro" id="IPR005945">
    <property type="entry name" value="Pro_imino_pep"/>
</dbReference>
<dbReference type="GO" id="GO:0008233">
    <property type="term" value="F:peptidase activity"/>
    <property type="evidence" value="ECO:0007669"/>
    <property type="project" value="InterPro"/>
</dbReference>
<evidence type="ECO:0000259" key="4">
    <source>
        <dbReference type="Pfam" id="PF00561"/>
    </source>
</evidence>
<dbReference type="InterPro" id="IPR029058">
    <property type="entry name" value="AB_hydrolase_fold"/>
</dbReference>
<reference evidence="5" key="1">
    <citation type="submission" date="2020-11" db="EMBL/GenBank/DDBJ databases">
        <authorList>
            <consortium name="DOE Joint Genome Institute"/>
            <person name="Ahrendt S."/>
            <person name="Riley R."/>
            <person name="Andreopoulos W."/>
            <person name="Labutti K."/>
            <person name="Pangilinan J."/>
            <person name="Ruiz-Duenas F.J."/>
            <person name="Barrasa J.M."/>
            <person name="Sanchez-Garcia M."/>
            <person name="Camarero S."/>
            <person name="Miyauchi S."/>
            <person name="Serrano A."/>
            <person name="Linde D."/>
            <person name="Babiker R."/>
            <person name="Drula E."/>
            <person name="Ayuso-Fernandez I."/>
            <person name="Pacheco R."/>
            <person name="Padilla G."/>
            <person name="Ferreira P."/>
            <person name="Barriuso J."/>
            <person name="Kellner H."/>
            <person name="Castanera R."/>
            <person name="Alfaro M."/>
            <person name="Ramirez L."/>
            <person name="Pisabarro A.G."/>
            <person name="Kuo A."/>
            <person name="Tritt A."/>
            <person name="Lipzen A."/>
            <person name="He G."/>
            <person name="Yan M."/>
            <person name="Ng V."/>
            <person name="Cullen D."/>
            <person name="Martin F."/>
            <person name="Rosso M.-N."/>
            <person name="Henrissat B."/>
            <person name="Hibbett D."/>
            <person name="Martinez A.T."/>
            <person name="Grigoriev I.V."/>
        </authorList>
    </citation>
    <scope>NUCLEOTIDE SEQUENCE</scope>
    <source>
        <strain evidence="5">CBS 247.69</strain>
    </source>
</reference>
<dbReference type="NCBIfam" id="TIGR01250">
    <property type="entry name" value="pro_imino_pep_2"/>
    <property type="match status" value="1"/>
</dbReference>
<evidence type="ECO:0000256" key="1">
    <source>
        <dbReference type="ARBA" id="ARBA00010088"/>
    </source>
</evidence>
<organism evidence="5 6">
    <name type="scientific">Collybia nuda</name>
    <dbReference type="NCBI Taxonomy" id="64659"/>
    <lineage>
        <taxon>Eukaryota</taxon>
        <taxon>Fungi</taxon>
        <taxon>Dikarya</taxon>
        <taxon>Basidiomycota</taxon>
        <taxon>Agaricomycotina</taxon>
        <taxon>Agaricomycetes</taxon>
        <taxon>Agaricomycetidae</taxon>
        <taxon>Agaricales</taxon>
        <taxon>Tricholomatineae</taxon>
        <taxon>Clitocybaceae</taxon>
        <taxon>Collybia</taxon>
    </lineage>
</organism>
<protein>
    <submittedName>
        <fullName evidence="5">Proline-specific peptidase</fullName>
    </submittedName>
</protein>
<dbReference type="EMBL" id="MU150235">
    <property type="protein sequence ID" value="KAF9467901.1"/>
    <property type="molecule type" value="Genomic_DNA"/>
</dbReference>